<accession>A0A4P9WIT8</accession>
<name>A0A4P9WIT8_9FUNG</name>
<dbReference type="AlphaFoldDB" id="A0A4P9WIT8"/>
<organism evidence="1 2">
    <name type="scientific">Blyttiomyces helicus</name>
    <dbReference type="NCBI Taxonomy" id="388810"/>
    <lineage>
        <taxon>Eukaryota</taxon>
        <taxon>Fungi</taxon>
        <taxon>Fungi incertae sedis</taxon>
        <taxon>Chytridiomycota</taxon>
        <taxon>Chytridiomycota incertae sedis</taxon>
        <taxon>Chytridiomycetes</taxon>
        <taxon>Chytridiomycetes incertae sedis</taxon>
        <taxon>Blyttiomyces</taxon>
    </lineage>
</organism>
<protein>
    <submittedName>
        <fullName evidence="1">Uncharacterized protein</fullName>
    </submittedName>
</protein>
<dbReference type="Proteomes" id="UP000269721">
    <property type="component" value="Unassembled WGS sequence"/>
</dbReference>
<proteinExistence type="predicted"/>
<reference evidence="2" key="1">
    <citation type="journal article" date="2018" name="Nat. Microbiol.">
        <title>Leveraging single-cell genomics to expand the fungal tree of life.</title>
        <authorList>
            <person name="Ahrendt S.R."/>
            <person name="Quandt C.A."/>
            <person name="Ciobanu D."/>
            <person name="Clum A."/>
            <person name="Salamov A."/>
            <person name="Andreopoulos B."/>
            <person name="Cheng J.F."/>
            <person name="Woyke T."/>
            <person name="Pelin A."/>
            <person name="Henrissat B."/>
            <person name="Reynolds N.K."/>
            <person name="Benny G.L."/>
            <person name="Smith M.E."/>
            <person name="James T.Y."/>
            <person name="Grigoriev I.V."/>
        </authorList>
    </citation>
    <scope>NUCLEOTIDE SEQUENCE [LARGE SCALE GENOMIC DNA]</scope>
</reference>
<sequence>MTTSVADLSPVLSRSFLRRTPARRTTSSSMPLAMKSSIAYTVPTLPFCRGHDADGSYTSCGWGNGQQALHDGSARKLRSPDGQELPKSALWIPVPKDPHAVVHYNYPAVAHDGDSIPIPQLEEALVPGTAVHVEFQATMAWYSSPRGIVTAHMRGKPTRIHILASVVIEMNTHGNGEIEEDLALPCFR</sequence>
<evidence type="ECO:0000313" key="1">
    <source>
        <dbReference type="EMBL" id="RKO92809.1"/>
    </source>
</evidence>
<dbReference type="EMBL" id="KZ994490">
    <property type="protein sequence ID" value="RKO92809.1"/>
    <property type="molecule type" value="Genomic_DNA"/>
</dbReference>
<gene>
    <name evidence="1" type="ORF">BDK51DRAFT_39401</name>
</gene>
<evidence type="ECO:0000313" key="2">
    <source>
        <dbReference type="Proteomes" id="UP000269721"/>
    </source>
</evidence>
<keyword evidence="2" id="KW-1185">Reference proteome</keyword>